<sequence length="186" mass="22533">MNNNVKKNKNHFLSRGKFLEIQCYKYDGHLYRQYDGVKIIENNKDYLVTLMLKTKVSEENINWVVAEPTLFIFSKHHFFNATVLIRNNQKYVYVNLASPFFIEKNVIKYIDFDLDIKTHLDHDFNVIDWPDFKQNIQNLNYSKELIYKIYNELDYLFLLFNSKKEIFDEDFLDSYVDLIKNQKDII</sequence>
<dbReference type="InterPro" id="IPR007295">
    <property type="entry name" value="DUF402"/>
</dbReference>
<accession>A0ABZ2RPS1</accession>
<gene>
    <name evidence="5" type="ORF">WG616_02545</name>
</gene>
<dbReference type="PANTHER" id="PTHR39159">
    <property type="match status" value="1"/>
</dbReference>
<dbReference type="EMBL" id="CP148066">
    <property type="protein sequence ID" value="WXL28227.1"/>
    <property type="molecule type" value="Genomic_DNA"/>
</dbReference>
<name>A0ABZ2RPS1_9BACT</name>
<dbReference type="InterPro" id="IPR016882">
    <property type="entry name" value="SA1684"/>
</dbReference>
<evidence type="ECO:0000313" key="6">
    <source>
        <dbReference type="Proteomes" id="UP001460679"/>
    </source>
</evidence>
<keyword evidence="3" id="KW-0460">Magnesium</keyword>
<evidence type="ECO:0000256" key="1">
    <source>
        <dbReference type="ARBA" id="ARBA00022723"/>
    </source>
</evidence>
<dbReference type="Pfam" id="PF04167">
    <property type="entry name" value="DUF402"/>
    <property type="match status" value="1"/>
</dbReference>
<keyword evidence="6" id="KW-1185">Reference proteome</keyword>
<keyword evidence="2" id="KW-0378">Hydrolase</keyword>
<dbReference type="SUPFAM" id="SSF159234">
    <property type="entry name" value="FomD-like"/>
    <property type="match status" value="1"/>
</dbReference>
<dbReference type="RefSeq" id="WP_205498225.1">
    <property type="nucleotide sequence ID" value="NZ_CP148066.1"/>
</dbReference>
<evidence type="ECO:0000256" key="3">
    <source>
        <dbReference type="ARBA" id="ARBA00022842"/>
    </source>
</evidence>
<evidence type="ECO:0000259" key="4">
    <source>
        <dbReference type="Pfam" id="PF04167"/>
    </source>
</evidence>
<dbReference type="PANTHER" id="PTHR39159:SF1">
    <property type="entry name" value="UPF0374 PROTEIN YGAC"/>
    <property type="match status" value="1"/>
</dbReference>
<protein>
    <submittedName>
        <fullName evidence="5">DUF402 domain-containing protein</fullName>
    </submittedName>
</protein>
<evidence type="ECO:0000313" key="5">
    <source>
        <dbReference type="EMBL" id="WXL28227.1"/>
    </source>
</evidence>
<dbReference type="InterPro" id="IPR035930">
    <property type="entry name" value="FomD-like_sf"/>
</dbReference>
<dbReference type="PIRSF" id="PIRSF028345">
    <property type="entry name" value="UCP028345"/>
    <property type="match status" value="1"/>
</dbReference>
<proteinExistence type="predicted"/>
<dbReference type="Proteomes" id="UP001460679">
    <property type="component" value="Chromosome"/>
</dbReference>
<dbReference type="InterPro" id="IPR050212">
    <property type="entry name" value="Ntdp-like"/>
</dbReference>
<evidence type="ECO:0000256" key="2">
    <source>
        <dbReference type="ARBA" id="ARBA00022801"/>
    </source>
</evidence>
<keyword evidence="1" id="KW-0479">Metal-binding</keyword>
<reference evidence="5" key="1">
    <citation type="submission" date="2024-03" db="EMBL/GenBank/DDBJ databases">
        <title>Complete genome sequence of Mycoplasma gypis type strain B1/T1.</title>
        <authorList>
            <person name="Spergser J."/>
        </authorList>
    </citation>
    <scope>NUCLEOTIDE SEQUENCE [LARGE SCALE GENOMIC DNA]</scope>
    <source>
        <strain evidence="5">B1/T1</strain>
    </source>
</reference>
<feature type="domain" description="DUF402" evidence="4">
    <location>
        <begin position="27"/>
        <end position="161"/>
    </location>
</feature>
<dbReference type="Gene3D" id="2.40.380.10">
    <property type="entry name" value="FomD-like"/>
    <property type="match status" value="1"/>
</dbReference>
<organism evidence="5 6">
    <name type="scientific">[Mycoplasma] gypis</name>
    <dbReference type="NCBI Taxonomy" id="92404"/>
    <lineage>
        <taxon>Bacteria</taxon>
        <taxon>Bacillati</taxon>
        <taxon>Mycoplasmatota</taxon>
        <taxon>Mycoplasmoidales</taxon>
        <taxon>Metamycoplasmataceae</taxon>
        <taxon>Metamycoplasma</taxon>
    </lineage>
</organism>